<evidence type="ECO:0000256" key="18">
    <source>
        <dbReference type="ARBA" id="ARBA00049255"/>
    </source>
</evidence>
<evidence type="ECO:0000256" key="2">
    <source>
        <dbReference type="ARBA" id="ARBA00004496"/>
    </source>
</evidence>
<keyword evidence="14 19" id="KW-0694">RNA-binding</keyword>
<comment type="subunit">
    <text evidence="4">Tetramer of two alpha and two beta subunits.</text>
</comment>
<evidence type="ECO:0000256" key="15">
    <source>
        <dbReference type="ARBA" id="ARBA00022917"/>
    </source>
</evidence>
<keyword evidence="25" id="KW-1185">Reference proteome</keyword>
<evidence type="ECO:0000256" key="11">
    <source>
        <dbReference type="ARBA" id="ARBA00022741"/>
    </source>
</evidence>
<keyword evidence="15" id="KW-0648">Protein biosynthesis</keyword>
<dbReference type="GO" id="GO:0016740">
    <property type="term" value="F:transferase activity"/>
    <property type="evidence" value="ECO:0007669"/>
    <property type="project" value="UniProtKB-ARBA"/>
</dbReference>
<evidence type="ECO:0000256" key="7">
    <source>
        <dbReference type="ARBA" id="ARBA00022490"/>
    </source>
</evidence>
<dbReference type="SMART" id="SM00874">
    <property type="entry name" value="B5"/>
    <property type="match status" value="1"/>
</dbReference>
<feature type="domain" description="B5" evidence="22">
    <location>
        <begin position="408"/>
        <end position="490"/>
    </location>
</feature>
<accession>Q8GDW3</accession>
<dbReference type="InterPro" id="IPR005147">
    <property type="entry name" value="tRNA_synthase_B5-dom"/>
</dbReference>
<dbReference type="EMBL" id="AY142859">
    <property type="protein sequence ID" value="AAN87463.1"/>
    <property type="molecule type" value="Genomic_DNA"/>
</dbReference>
<dbReference type="PANTHER" id="PTHR10947:SF0">
    <property type="entry name" value="PHENYLALANINE--TRNA LIGASE BETA SUBUNIT"/>
    <property type="match status" value="1"/>
</dbReference>
<dbReference type="InterPro" id="IPR036690">
    <property type="entry name" value="Fdx_antiC-bd_sf"/>
</dbReference>
<evidence type="ECO:0000256" key="16">
    <source>
        <dbReference type="ARBA" id="ARBA00023146"/>
    </source>
</evidence>
<dbReference type="Pfam" id="PF01588">
    <property type="entry name" value="tRNA_bind"/>
    <property type="match status" value="1"/>
</dbReference>
<dbReference type="NCBIfam" id="NF045760">
    <property type="entry name" value="YtpR"/>
    <property type="match status" value="1"/>
</dbReference>
<evidence type="ECO:0000256" key="5">
    <source>
        <dbReference type="ARBA" id="ARBA00012814"/>
    </source>
</evidence>
<dbReference type="InterPro" id="IPR009061">
    <property type="entry name" value="DNA-bd_dom_put_sf"/>
</dbReference>
<dbReference type="GO" id="GO:0000287">
    <property type="term" value="F:magnesium ion binding"/>
    <property type="evidence" value="ECO:0007669"/>
    <property type="project" value="InterPro"/>
</dbReference>
<dbReference type="GO" id="GO:0005524">
    <property type="term" value="F:ATP binding"/>
    <property type="evidence" value="ECO:0007669"/>
    <property type="project" value="UniProtKB-KW"/>
</dbReference>
<feature type="domain" description="FDX-ACB" evidence="21">
    <location>
        <begin position="726"/>
        <end position="819"/>
    </location>
</feature>
<dbReference type="GO" id="GO:0004826">
    <property type="term" value="F:phenylalanine-tRNA ligase activity"/>
    <property type="evidence" value="ECO:0007669"/>
    <property type="project" value="UniProtKB-EC"/>
</dbReference>
<dbReference type="InterPro" id="IPR012340">
    <property type="entry name" value="NA-bd_OB-fold"/>
</dbReference>
<evidence type="ECO:0000256" key="6">
    <source>
        <dbReference type="ARBA" id="ARBA00017032"/>
    </source>
</evidence>
<dbReference type="Pfam" id="PF03484">
    <property type="entry name" value="B5"/>
    <property type="match status" value="1"/>
</dbReference>
<dbReference type="EC" id="6.1.1.20" evidence="5"/>
<dbReference type="Gene3D" id="2.40.50.140">
    <property type="entry name" value="Nucleic acid-binding proteins"/>
    <property type="match status" value="1"/>
</dbReference>
<evidence type="ECO:0000256" key="3">
    <source>
        <dbReference type="ARBA" id="ARBA00008653"/>
    </source>
</evidence>
<feature type="domain" description="TRNA-binding" evidence="20">
    <location>
        <begin position="39"/>
        <end position="153"/>
    </location>
</feature>
<dbReference type="Proteomes" id="UP000430670">
    <property type="component" value="Unassembled WGS sequence"/>
</dbReference>
<dbReference type="OrthoDB" id="9805455at2"/>
<dbReference type="InterPro" id="IPR045864">
    <property type="entry name" value="aa-tRNA-synth_II/BPL/LPL"/>
</dbReference>
<dbReference type="Pfam" id="PF03483">
    <property type="entry name" value="B3_4"/>
    <property type="match status" value="1"/>
</dbReference>
<dbReference type="CDD" id="cd02796">
    <property type="entry name" value="tRNA_bind_bactPheRS"/>
    <property type="match status" value="1"/>
</dbReference>
<dbReference type="GO" id="GO:0009328">
    <property type="term" value="C:phenylalanine-tRNA ligase complex"/>
    <property type="evidence" value="ECO:0007669"/>
    <property type="project" value="TreeGrafter"/>
</dbReference>
<dbReference type="SMART" id="SM00873">
    <property type="entry name" value="B3_4"/>
    <property type="match status" value="1"/>
</dbReference>
<comment type="subcellular location">
    <subcellularLocation>
        <location evidence="2">Cytoplasm</location>
    </subcellularLocation>
</comment>
<dbReference type="SUPFAM" id="SSF55681">
    <property type="entry name" value="Class II aaRS and biotin synthetases"/>
    <property type="match status" value="1"/>
</dbReference>
<dbReference type="Pfam" id="PF17759">
    <property type="entry name" value="tRNA_synthFbeta"/>
    <property type="match status" value="1"/>
</dbReference>
<reference evidence="23" key="1">
    <citation type="journal article" date="2002" name="Science">
        <title>Whole-genome analysis of photosynthetic prokaryotes.</title>
        <authorList>
            <person name="Raymond J."/>
            <person name="Zhaxybayeva O."/>
            <person name="Gogarten J.P."/>
            <person name="Gerdes S.Y."/>
            <person name="Blankenship R.E."/>
        </authorList>
    </citation>
    <scope>NUCLEOTIDE SEQUENCE</scope>
</reference>
<evidence type="ECO:0000313" key="23">
    <source>
        <dbReference type="EMBL" id="AAN87463.1"/>
    </source>
</evidence>
<dbReference type="CDD" id="cd00769">
    <property type="entry name" value="PheRS_beta_core"/>
    <property type="match status" value="1"/>
</dbReference>
<evidence type="ECO:0000256" key="17">
    <source>
        <dbReference type="ARBA" id="ARBA00033189"/>
    </source>
</evidence>
<evidence type="ECO:0000313" key="24">
    <source>
        <dbReference type="EMBL" id="MTV50410.1"/>
    </source>
</evidence>
<dbReference type="Gene3D" id="3.30.56.10">
    <property type="match status" value="2"/>
</dbReference>
<comment type="catalytic activity">
    <reaction evidence="18">
        <text>tRNA(Phe) + L-phenylalanine + ATP = L-phenylalanyl-tRNA(Phe) + AMP + diphosphate + H(+)</text>
        <dbReference type="Rhea" id="RHEA:19413"/>
        <dbReference type="Rhea" id="RHEA-COMP:9668"/>
        <dbReference type="Rhea" id="RHEA-COMP:9699"/>
        <dbReference type="ChEBI" id="CHEBI:15378"/>
        <dbReference type="ChEBI" id="CHEBI:30616"/>
        <dbReference type="ChEBI" id="CHEBI:33019"/>
        <dbReference type="ChEBI" id="CHEBI:58095"/>
        <dbReference type="ChEBI" id="CHEBI:78442"/>
        <dbReference type="ChEBI" id="CHEBI:78531"/>
        <dbReference type="ChEBI" id="CHEBI:456215"/>
        <dbReference type="EC" id="6.1.1.20"/>
    </reaction>
</comment>
<keyword evidence="16 23" id="KW-0030">Aminoacyl-tRNA synthetase</keyword>
<evidence type="ECO:0000256" key="9">
    <source>
        <dbReference type="ARBA" id="ARBA00022598"/>
    </source>
</evidence>
<evidence type="ECO:0000259" key="20">
    <source>
        <dbReference type="PROSITE" id="PS50886"/>
    </source>
</evidence>
<dbReference type="InterPro" id="IPR004532">
    <property type="entry name" value="Phe-tRNA-ligase_IIc_bsu_bact"/>
</dbReference>
<evidence type="ECO:0000313" key="25">
    <source>
        <dbReference type="Proteomes" id="UP000430670"/>
    </source>
</evidence>
<dbReference type="FunFam" id="2.40.50.140:FF:000045">
    <property type="entry name" value="Phenylalanine--tRNA ligase beta subunit"/>
    <property type="match status" value="1"/>
</dbReference>
<dbReference type="Gene3D" id="3.50.40.10">
    <property type="entry name" value="Phenylalanyl-trna Synthetase, Chain B, domain 3"/>
    <property type="match status" value="1"/>
</dbReference>
<evidence type="ECO:0000256" key="12">
    <source>
        <dbReference type="ARBA" id="ARBA00022840"/>
    </source>
</evidence>
<dbReference type="NCBIfam" id="TIGR00472">
    <property type="entry name" value="pheT_bact"/>
    <property type="match status" value="1"/>
</dbReference>
<gene>
    <name evidence="24" type="ORF">GJ688_15705</name>
</gene>
<keyword evidence="11" id="KW-0547">Nucleotide-binding</keyword>
<evidence type="ECO:0000256" key="8">
    <source>
        <dbReference type="ARBA" id="ARBA00022555"/>
    </source>
</evidence>
<dbReference type="InterPro" id="IPR002547">
    <property type="entry name" value="tRNA-bd_dom"/>
</dbReference>
<evidence type="ECO:0000256" key="19">
    <source>
        <dbReference type="PROSITE-ProRule" id="PRU00209"/>
    </source>
</evidence>
<dbReference type="EMBL" id="WNKU01000024">
    <property type="protein sequence ID" value="MTV50410.1"/>
    <property type="molecule type" value="Genomic_DNA"/>
</dbReference>
<dbReference type="InterPro" id="IPR045060">
    <property type="entry name" value="Phe-tRNA-ligase_IIc_bsu"/>
</dbReference>
<dbReference type="InterPro" id="IPR020825">
    <property type="entry name" value="Phe-tRNA_synthase-like_B3/B4"/>
</dbReference>
<dbReference type="HAMAP" id="MF_00283">
    <property type="entry name" value="Phe_tRNA_synth_beta1"/>
    <property type="match status" value="1"/>
</dbReference>
<evidence type="ECO:0000259" key="21">
    <source>
        <dbReference type="PROSITE" id="PS51447"/>
    </source>
</evidence>
<name>Q8GDW3_HELMO</name>
<evidence type="ECO:0000256" key="10">
    <source>
        <dbReference type="ARBA" id="ARBA00022723"/>
    </source>
</evidence>
<evidence type="ECO:0000256" key="14">
    <source>
        <dbReference type="ARBA" id="ARBA00022884"/>
    </source>
</evidence>
<comment type="similarity">
    <text evidence="3">Belongs to the phenylalanyl-tRNA synthetase beta subunit family. Type 1 subfamily.</text>
</comment>
<dbReference type="SMART" id="SM00896">
    <property type="entry name" value="FDX-ACB"/>
    <property type="match status" value="1"/>
</dbReference>
<keyword evidence="10" id="KW-0479">Metal-binding</keyword>
<evidence type="ECO:0000256" key="1">
    <source>
        <dbReference type="ARBA" id="ARBA00001946"/>
    </source>
</evidence>
<dbReference type="Gene3D" id="3.30.930.10">
    <property type="entry name" value="Bira Bifunctional Protein, Domain 2"/>
    <property type="match status" value="1"/>
</dbReference>
<comment type="cofactor">
    <cofactor evidence="1">
        <name>Mg(2+)</name>
        <dbReference type="ChEBI" id="CHEBI:18420"/>
    </cofactor>
</comment>
<evidence type="ECO:0000259" key="22">
    <source>
        <dbReference type="PROSITE" id="PS51483"/>
    </source>
</evidence>
<dbReference type="InterPro" id="IPR041616">
    <property type="entry name" value="PheRS_beta_core"/>
</dbReference>
<evidence type="ECO:0000256" key="4">
    <source>
        <dbReference type="ARBA" id="ARBA00011209"/>
    </source>
</evidence>
<dbReference type="SUPFAM" id="SSF50249">
    <property type="entry name" value="Nucleic acid-binding proteins"/>
    <property type="match status" value="1"/>
</dbReference>
<dbReference type="SUPFAM" id="SSF56037">
    <property type="entry name" value="PheT/TilS domain"/>
    <property type="match status" value="1"/>
</dbReference>
<keyword evidence="12" id="KW-0067">ATP-binding</keyword>
<dbReference type="PROSITE" id="PS51447">
    <property type="entry name" value="FDX_ACB"/>
    <property type="match status" value="1"/>
</dbReference>
<dbReference type="PANTHER" id="PTHR10947">
    <property type="entry name" value="PHENYLALANYL-TRNA SYNTHETASE BETA CHAIN AND LEUCINE-RICH REPEAT-CONTAINING PROTEIN 47"/>
    <property type="match status" value="1"/>
</dbReference>
<dbReference type="GO" id="GO:0000049">
    <property type="term" value="F:tRNA binding"/>
    <property type="evidence" value="ECO:0007669"/>
    <property type="project" value="UniProtKB-UniRule"/>
</dbReference>
<reference evidence="24 25" key="3">
    <citation type="submission" date="2019-11" db="EMBL/GenBank/DDBJ databases">
        <title>Whole-genome sequence of a the green, strictly anaerobic photosynthetic bacterium Heliobacillus mobilis DSM 6151.</title>
        <authorList>
            <person name="Kyndt J.A."/>
            <person name="Meyer T.E."/>
        </authorList>
    </citation>
    <scope>NUCLEOTIDE SEQUENCE [LARGE SCALE GENOMIC DNA]</scope>
    <source>
        <strain evidence="24 25">DSM 6151</strain>
    </source>
</reference>
<dbReference type="FunFam" id="3.30.70.380:FF:000001">
    <property type="entry name" value="Phenylalanine--tRNA ligase beta subunit"/>
    <property type="match status" value="1"/>
</dbReference>
<dbReference type="AlphaFoldDB" id="Q8GDW3"/>
<organism evidence="23">
    <name type="scientific">Heliobacterium mobile</name>
    <name type="common">Heliobacillus mobilis</name>
    <dbReference type="NCBI Taxonomy" id="28064"/>
    <lineage>
        <taxon>Bacteria</taxon>
        <taxon>Bacillati</taxon>
        <taxon>Bacillota</taxon>
        <taxon>Clostridia</taxon>
        <taxon>Eubacteriales</taxon>
        <taxon>Heliobacteriaceae</taxon>
        <taxon>Heliobacterium</taxon>
    </lineage>
</organism>
<dbReference type="SUPFAM" id="SSF54991">
    <property type="entry name" value="Anticodon-binding domain of PheRS"/>
    <property type="match status" value="1"/>
</dbReference>
<protein>
    <recommendedName>
        <fullName evidence="6">Phenylalanine--tRNA ligase beta subunit</fullName>
        <ecNumber evidence="5">6.1.1.20</ecNumber>
    </recommendedName>
    <alternativeName>
        <fullName evidence="17">Phenylalanyl-tRNA synthetase beta subunit</fullName>
    </alternativeName>
</protein>
<dbReference type="SUPFAM" id="SSF46955">
    <property type="entry name" value="Putative DNA-binding domain"/>
    <property type="match status" value="1"/>
</dbReference>
<dbReference type="InterPro" id="IPR005121">
    <property type="entry name" value="Fdx_antiC-bd"/>
</dbReference>
<keyword evidence="8 19" id="KW-0820">tRNA-binding</keyword>
<dbReference type="InterPro" id="IPR033714">
    <property type="entry name" value="tRNA_bind_bactPheRS"/>
</dbReference>
<dbReference type="PROSITE" id="PS50886">
    <property type="entry name" value="TRBD"/>
    <property type="match status" value="1"/>
</dbReference>
<keyword evidence="9 23" id="KW-0436">Ligase</keyword>
<dbReference type="RefSeq" id="WP_155477496.1">
    <property type="nucleotide sequence ID" value="NZ_WNKU01000024.1"/>
</dbReference>
<evidence type="ECO:0000256" key="13">
    <source>
        <dbReference type="ARBA" id="ARBA00022842"/>
    </source>
</evidence>
<reference evidence="23" key="2">
    <citation type="submission" date="2002-08" db="EMBL/GenBank/DDBJ databases">
        <authorList>
            <person name="Liolios K.G."/>
            <person name="Chu L."/>
            <person name="Ostrovskaya O."/>
            <person name="Mendybaeva N."/>
            <person name="Koukharenko V."/>
            <person name="Gerdes S."/>
            <person name="Kyrpides N."/>
            <person name="Overbeek R."/>
        </authorList>
    </citation>
    <scope>NUCLEOTIDE SEQUENCE</scope>
</reference>
<dbReference type="Pfam" id="PF03147">
    <property type="entry name" value="FDX-ACB"/>
    <property type="match status" value="1"/>
</dbReference>
<keyword evidence="13" id="KW-0460">Magnesium</keyword>
<dbReference type="Gene3D" id="3.30.70.380">
    <property type="entry name" value="Ferrodoxin-fold anticodon-binding domain"/>
    <property type="match status" value="1"/>
</dbReference>
<dbReference type="PROSITE" id="PS51483">
    <property type="entry name" value="B5"/>
    <property type="match status" value="1"/>
</dbReference>
<keyword evidence="7" id="KW-0963">Cytoplasm</keyword>
<dbReference type="FunFam" id="3.50.40.10:FF:000001">
    <property type="entry name" value="Phenylalanine--tRNA ligase beta subunit"/>
    <property type="match status" value="1"/>
</dbReference>
<dbReference type="InterPro" id="IPR005146">
    <property type="entry name" value="B3/B4_tRNA-bd"/>
</dbReference>
<sequence length="819" mass="90795">MRVSLEWLGEYVNPGMEAADLGEKLTRSGIAVENILRRDARLDQVVVGHIDVIEKHPEADRLWVCSVNTGDRQYTVVTGAQNVRQGHKVPVALPGAKLPKGVEIGEAAFRGIKSSGMLCSAEELALEEKTISPEDREGILILDKDAQVGQPIAQALGLDVPILELELTPNRADCLAVINVAREVSAITGQPLQLPDVKVVEKGEGRTEEQVKVTIEDSDLCGRYAARLFTNLRPGPSPLWMQRRLQAAGMRPINNIVDITNYVMLEMNHPLHAFDYHTVKDGHIVVRRARTGEKLVTLDGQERELNSENLVIADPEKAIALAGVMGGLETEITEKTTTILLEAAHFYPASVRRTARQVGLRSEASQRFEKGVNINTVKLAMDRAAELVAQLGVADVVPGYVDNYLRPTEPVKVPFRASRINALLGTTIKPEQMEDIFQRLQFPVQWEAATEGEQRDAGIVVAPTYRPDIQGEHDLAEEVARLYGYDRIPTTLPQGKTTVGQRTWPQTVREKIIDALVGSGFREVVTFSFINPRHLDRLAIPAEDHLRQVIPVQNPLSEEQGILRPTIIPGLLELAARNASRRIPDLAIFELGGTFLPKALPLKELPDEAWKVSALVMGAAPVHWSGKPQPYDFYFLKGIVEKLLSALKIKGVTWSRETELSYLHPGRAARLQITQDGMVFDLGYMGEVHPDVREAYDLAARPVVMELDLSALTLLARAKGDYRPLHRFPSTDRDMAMVLPVAVPAGQVEAVIAEVGGNLLERWRLFDVYQGNQISAGFRSLAYTLRYQAPDRTLTDEEVNHAHESIKTALMERLGAQFR</sequence>
<dbReference type="GO" id="GO:0006432">
    <property type="term" value="P:phenylalanyl-tRNA aminoacylation"/>
    <property type="evidence" value="ECO:0007669"/>
    <property type="project" value="InterPro"/>
</dbReference>
<proteinExistence type="inferred from homology"/>
<dbReference type="GO" id="GO:0140096">
    <property type="term" value="F:catalytic activity, acting on a protein"/>
    <property type="evidence" value="ECO:0007669"/>
    <property type="project" value="UniProtKB-ARBA"/>
</dbReference>
<feature type="non-terminal residue" evidence="23">
    <location>
        <position position="819"/>
    </location>
</feature>